<comment type="caution">
    <text evidence="1">The sequence shown here is derived from an EMBL/GenBank/DDBJ whole genome shotgun (WGS) entry which is preliminary data.</text>
</comment>
<protein>
    <submittedName>
        <fullName evidence="1">Uncharacterized protein</fullName>
    </submittedName>
</protein>
<evidence type="ECO:0000313" key="2">
    <source>
        <dbReference type="Proteomes" id="UP001175271"/>
    </source>
</evidence>
<proteinExistence type="predicted"/>
<reference evidence="1" key="1">
    <citation type="submission" date="2023-06" db="EMBL/GenBank/DDBJ databases">
        <title>Genomic analysis of the entomopathogenic nematode Steinernema hermaphroditum.</title>
        <authorList>
            <person name="Schwarz E.M."/>
            <person name="Heppert J.K."/>
            <person name="Baniya A."/>
            <person name="Schwartz H.T."/>
            <person name="Tan C.-H."/>
            <person name="Antoshechkin I."/>
            <person name="Sternberg P.W."/>
            <person name="Goodrich-Blair H."/>
            <person name="Dillman A.R."/>
        </authorList>
    </citation>
    <scope>NUCLEOTIDE SEQUENCE</scope>
    <source>
        <strain evidence="1">PS9179</strain>
        <tissue evidence="1">Whole animal</tissue>
    </source>
</reference>
<dbReference type="AlphaFoldDB" id="A0AA39I6I6"/>
<name>A0AA39I6I6_9BILA</name>
<evidence type="ECO:0000313" key="1">
    <source>
        <dbReference type="EMBL" id="KAK0417659.1"/>
    </source>
</evidence>
<accession>A0AA39I6I6</accession>
<gene>
    <name evidence="1" type="ORF">QR680_013133</name>
</gene>
<dbReference type="EMBL" id="JAUCMV010000002">
    <property type="protein sequence ID" value="KAK0417659.1"/>
    <property type="molecule type" value="Genomic_DNA"/>
</dbReference>
<sequence length="174" mass="19416">MCPYCKDSYLFPGETTKFCRSTGGATVENVPNILKFSDQLLMFFDRDLQKEKKWGDLQAQTIMLNSLLQMASTTGAAGNSDGKGKRILKTNGDPVVIVEGSVQHHISSVVPASGKKPTFAQVYCIDETEQQTDRRIEHLKSFSGTTIPRDVIQALTEFINNHNPLAQDYVRKYP</sequence>
<organism evidence="1 2">
    <name type="scientific">Steinernema hermaphroditum</name>
    <dbReference type="NCBI Taxonomy" id="289476"/>
    <lineage>
        <taxon>Eukaryota</taxon>
        <taxon>Metazoa</taxon>
        <taxon>Ecdysozoa</taxon>
        <taxon>Nematoda</taxon>
        <taxon>Chromadorea</taxon>
        <taxon>Rhabditida</taxon>
        <taxon>Tylenchina</taxon>
        <taxon>Panagrolaimomorpha</taxon>
        <taxon>Strongyloidoidea</taxon>
        <taxon>Steinernematidae</taxon>
        <taxon>Steinernema</taxon>
    </lineage>
</organism>
<dbReference type="Proteomes" id="UP001175271">
    <property type="component" value="Unassembled WGS sequence"/>
</dbReference>
<keyword evidence="2" id="KW-1185">Reference proteome</keyword>